<proteinExistence type="predicted"/>
<reference evidence="3 4" key="1">
    <citation type="submission" date="2023-07" db="EMBL/GenBank/DDBJ databases">
        <title>Genomic Encyclopedia of Type Strains, Phase IV (KMG-IV): sequencing the most valuable type-strain genomes for metagenomic binning, comparative biology and taxonomic classification.</title>
        <authorList>
            <person name="Goeker M."/>
        </authorList>
    </citation>
    <scope>NUCLEOTIDE SEQUENCE [LARGE SCALE GENOMIC DNA]</scope>
    <source>
        <strain evidence="3 4">DSM 12751</strain>
    </source>
</reference>
<dbReference type="Proteomes" id="UP001235840">
    <property type="component" value="Unassembled WGS sequence"/>
</dbReference>
<evidence type="ECO:0000259" key="2">
    <source>
        <dbReference type="Pfam" id="PF13529"/>
    </source>
</evidence>
<dbReference type="Pfam" id="PF13529">
    <property type="entry name" value="Peptidase_C39_2"/>
    <property type="match status" value="1"/>
</dbReference>
<name>A0ABT9W3W7_9BACI</name>
<evidence type="ECO:0000313" key="3">
    <source>
        <dbReference type="EMBL" id="MDQ0167950.1"/>
    </source>
</evidence>
<comment type="caution">
    <text evidence="3">The sequence shown here is derived from an EMBL/GenBank/DDBJ whole genome shotgun (WGS) entry which is preliminary data.</text>
</comment>
<dbReference type="InterPro" id="IPR039564">
    <property type="entry name" value="Peptidase_C39-like"/>
</dbReference>
<gene>
    <name evidence="3" type="ORF">J2S11_003880</name>
</gene>
<evidence type="ECO:0000313" key="4">
    <source>
        <dbReference type="Proteomes" id="UP001235840"/>
    </source>
</evidence>
<dbReference type="EMBL" id="JAUSTY010000021">
    <property type="protein sequence ID" value="MDQ0167950.1"/>
    <property type="molecule type" value="Genomic_DNA"/>
</dbReference>
<evidence type="ECO:0000256" key="1">
    <source>
        <dbReference type="SAM" id="SignalP"/>
    </source>
</evidence>
<organism evidence="3 4">
    <name type="scientific">Caldalkalibacillus horti</name>
    <dbReference type="NCBI Taxonomy" id="77523"/>
    <lineage>
        <taxon>Bacteria</taxon>
        <taxon>Bacillati</taxon>
        <taxon>Bacillota</taxon>
        <taxon>Bacilli</taxon>
        <taxon>Bacillales</taxon>
        <taxon>Bacillaceae</taxon>
        <taxon>Caldalkalibacillus</taxon>
    </lineage>
</organism>
<sequence length="206" mass="23144">MNVRKGSKWLLVLLLSASLAFSASPVGADDFDLETNPILFASKQLKVTAYPQAWSNWCWVAAAKSVANFHTGNKSTQCQFYKWGKKSSSCPNNTGNWTNYQNIFKQLGFKSNGTEVSGSVTFSRIKTEINNSRPLILRRSWLNNNGKKTGTHHATPVIGYNDTNNMVTYIHISTTTSGTKSVKEKHSYMKSNSKYSWTLSRYGMYK</sequence>
<accession>A0ABT9W3W7</accession>
<keyword evidence="1" id="KW-0732">Signal</keyword>
<dbReference type="Gene3D" id="3.90.70.10">
    <property type="entry name" value="Cysteine proteinases"/>
    <property type="match status" value="1"/>
</dbReference>
<dbReference type="RefSeq" id="WP_307397288.1">
    <property type="nucleotide sequence ID" value="NZ_BAAADK010000013.1"/>
</dbReference>
<protein>
    <recommendedName>
        <fullName evidence="2">Peptidase C39-like domain-containing protein</fullName>
    </recommendedName>
</protein>
<feature type="chain" id="PRO_5045095035" description="Peptidase C39-like domain-containing protein" evidence="1">
    <location>
        <begin position="29"/>
        <end position="206"/>
    </location>
</feature>
<feature type="domain" description="Peptidase C39-like" evidence="2">
    <location>
        <begin position="45"/>
        <end position="168"/>
    </location>
</feature>
<keyword evidence="4" id="KW-1185">Reference proteome</keyword>
<feature type="signal peptide" evidence="1">
    <location>
        <begin position="1"/>
        <end position="28"/>
    </location>
</feature>